<dbReference type="InterPro" id="IPR001128">
    <property type="entry name" value="Cyt_P450"/>
</dbReference>
<comment type="caution">
    <text evidence="8">The sequence shown here is derived from an EMBL/GenBank/DDBJ whole genome shotgun (WGS) entry which is preliminary data.</text>
</comment>
<protein>
    <submittedName>
        <fullName evidence="8">Putative cytochrome P450</fullName>
    </submittedName>
</protein>
<dbReference type="Pfam" id="PF00067">
    <property type="entry name" value="p450"/>
    <property type="match status" value="1"/>
</dbReference>
<comment type="similarity">
    <text evidence="2">Belongs to the cytochrome P450 family.</text>
</comment>
<evidence type="ECO:0000256" key="5">
    <source>
        <dbReference type="ARBA" id="ARBA00023002"/>
    </source>
</evidence>
<dbReference type="GO" id="GO:0005506">
    <property type="term" value="F:iron ion binding"/>
    <property type="evidence" value="ECO:0007669"/>
    <property type="project" value="InterPro"/>
</dbReference>
<evidence type="ECO:0000313" key="9">
    <source>
        <dbReference type="Proteomes" id="UP000188532"/>
    </source>
</evidence>
<dbReference type="Gene3D" id="1.10.630.10">
    <property type="entry name" value="Cytochrome P450"/>
    <property type="match status" value="1"/>
</dbReference>
<evidence type="ECO:0000256" key="2">
    <source>
        <dbReference type="ARBA" id="ARBA00010617"/>
    </source>
</evidence>
<dbReference type="CDD" id="cd11033">
    <property type="entry name" value="CYP142-like"/>
    <property type="match status" value="1"/>
</dbReference>
<evidence type="ECO:0000256" key="4">
    <source>
        <dbReference type="ARBA" id="ARBA00022723"/>
    </source>
</evidence>
<dbReference type="GO" id="GO:0020037">
    <property type="term" value="F:heme binding"/>
    <property type="evidence" value="ECO:0007669"/>
    <property type="project" value="InterPro"/>
</dbReference>
<evidence type="ECO:0000313" key="8">
    <source>
        <dbReference type="EMBL" id="OOK67935.1"/>
    </source>
</evidence>
<dbReference type="PANTHER" id="PTHR46696">
    <property type="entry name" value="P450, PUTATIVE (EUROFUNG)-RELATED"/>
    <property type="match status" value="1"/>
</dbReference>
<keyword evidence="5" id="KW-0560">Oxidoreductase</keyword>
<name>A0A1V3WLY4_MYCKA</name>
<dbReference type="GO" id="GO:0036199">
    <property type="term" value="F:cholest-4-en-3-one 26-monooxygenase activity"/>
    <property type="evidence" value="ECO:0007669"/>
    <property type="project" value="TreeGrafter"/>
</dbReference>
<keyword evidence="6" id="KW-0408">Iron</keyword>
<dbReference type="GO" id="GO:0006707">
    <property type="term" value="P:cholesterol catabolic process"/>
    <property type="evidence" value="ECO:0007669"/>
    <property type="project" value="TreeGrafter"/>
</dbReference>
<dbReference type="AlphaFoldDB" id="A0A1V3WLY4"/>
<evidence type="ECO:0000256" key="1">
    <source>
        <dbReference type="ARBA" id="ARBA00001971"/>
    </source>
</evidence>
<organism evidence="8 9">
    <name type="scientific">Mycobacterium kansasii</name>
    <dbReference type="NCBI Taxonomy" id="1768"/>
    <lineage>
        <taxon>Bacteria</taxon>
        <taxon>Bacillati</taxon>
        <taxon>Actinomycetota</taxon>
        <taxon>Actinomycetes</taxon>
        <taxon>Mycobacteriales</taxon>
        <taxon>Mycobacteriaceae</taxon>
        <taxon>Mycobacterium</taxon>
    </lineage>
</organism>
<dbReference type="PRINTS" id="PR00359">
    <property type="entry name" value="BP450"/>
</dbReference>
<keyword evidence="3" id="KW-0349">Heme</keyword>
<dbReference type="GO" id="GO:0008395">
    <property type="term" value="F:steroid hydroxylase activity"/>
    <property type="evidence" value="ECO:0007669"/>
    <property type="project" value="TreeGrafter"/>
</dbReference>
<dbReference type="PANTHER" id="PTHR46696:SF4">
    <property type="entry name" value="BIOTIN BIOSYNTHESIS CYTOCHROME P450"/>
    <property type="match status" value="1"/>
</dbReference>
<sequence length="450" mass="49500">MSTPKLSSLIVENQDSMAGRDAAVVLNPDTYLAGAPFDALARLRAHAPVHPMQLSGLPTTWLLTRHSDVRLVSRDSETFASSTGNTLVKVEAAPTSAMLPGIDPPRHVHYRKLINQGFTARNVLRLEPRMRQVARDIVANIVDKGEFDAVTDISAEISLQVIADILGVPAEDRMNVFRWSNAIGSLGIEDPDYAPTPEALGQAAAEMFAYCGELVAHRQKHGLTDDILSALLAAEVDGDRLNRDQLNEFFLLLAIAGNETTRNTLSHGILALSEHPDQQATLARDRDAVQPAVEELLRWATPVMHFRRTVTRDVVIRGQHIPAGDWVLMHYLSANRDEDVFERAAEFDISRPDADHVAFGGGGVHFCLGAQLARLELRVMLEELYPCVPGLTVTGRPTGCGPRSSTGSSGCRVRWAEFRRRWGPRRIDPLRFKVVGRHFRGSGVNQAQAV</sequence>
<reference evidence="8 9" key="1">
    <citation type="submission" date="2017-02" db="EMBL/GenBank/DDBJ databases">
        <title>Complete genome sequences of Mycobacterium kansasii strains isolated from rhesus macaques.</title>
        <authorList>
            <person name="Panda A."/>
            <person name="Nagaraj S."/>
            <person name="Zhao X."/>
            <person name="Tettelin H."/>
            <person name="Detolla L.J."/>
        </authorList>
    </citation>
    <scope>NUCLEOTIDE SEQUENCE [LARGE SCALE GENOMIC DNA]</scope>
    <source>
        <strain evidence="8 9">11-3469</strain>
    </source>
</reference>
<accession>A0A1V3WLY4</accession>
<keyword evidence="7" id="KW-0503">Monooxygenase</keyword>
<dbReference type="InterPro" id="IPR002397">
    <property type="entry name" value="Cyt_P450_B"/>
</dbReference>
<evidence type="ECO:0000256" key="3">
    <source>
        <dbReference type="ARBA" id="ARBA00022617"/>
    </source>
</evidence>
<keyword evidence="4" id="KW-0479">Metal-binding</keyword>
<dbReference type="Proteomes" id="UP000188532">
    <property type="component" value="Unassembled WGS sequence"/>
</dbReference>
<evidence type="ECO:0000256" key="7">
    <source>
        <dbReference type="ARBA" id="ARBA00023033"/>
    </source>
</evidence>
<dbReference type="SUPFAM" id="SSF48264">
    <property type="entry name" value="Cytochrome P450"/>
    <property type="match status" value="1"/>
</dbReference>
<evidence type="ECO:0000256" key="6">
    <source>
        <dbReference type="ARBA" id="ARBA00023004"/>
    </source>
</evidence>
<dbReference type="InterPro" id="IPR036396">
    <property type="entry name" value="Cyt_P450_sf"/>
</dbReference>
<gene>
    <name evidence="8" type="ORF">BZL29_6957</name>
</gene>
<dbReference type="STRING" id="1768.B1T50_03800"/>
<dbReference type="EMBL" id="MVBN01000008">
    <property type="protein sequence ID" value="OOK67935.1"/>
    <property type="molecule type" value="Genomic_DNA"/>
</dbReference>
<dbReference type="FunFam" id="1.10.630.10:FF:000018">
    <property type="entry name" value="Cytochrome P450 monooxygenase"/>
    <property type="match status" value="1"/>
</dbReference>
<comment type="cofactor">
    <cofactor evidence="1">
        <name>heme</name>
        <dbReference type="ChEBI" id="CHEBI:30413"/>
    </cofactor>
</comment>
<proteinExistence type="inferred from homology"/>